<sequence length="542" mass="61843">MAQQRTLIKLAQDSEDAASGLHVFRDSLPRHANRVTGIIAGLFAISSSLRQLDTAEHDPRLEPSFYRIRQDVAMLLQSLQASINEVFSMFRRSRDRSRQMVWEDLEHKMNDEESFGLLERLSCYRDFLNAQLQTVTGAPPHGLSELRRRMTDLRYAQRLEAIRVDQPNIAGARTPRPRPPQPRPPPIPPFPAEFEVSLSPGTEFVYDFEDWDASRPRPPVPSPPQMSPIYKSSPSPTFSSSYTSYSTGPVVPETINHWVQQIYDGNNPTTRFRPACRLPEQSRCYGGTDHLALQHLAQDGFVQALELPFDRDGMHVRLYIRLHDSRSRVLVLGRDNVGRALYFCQPVANLKVIRDMSCLQLCRARTDGSYEPWAVLNFVLYERMVLFYCTFVAMKYQDRRGLPEQSLHDRLELEGQGGEVLLFGGVVHHDNMQHALRLFRDSTSHVVRIEASAHRGSMQDVPIWTAFVTKYAYACDLDWAQYEGNGSVSLAALKPPPYVFASQYKPPRNRRGEYVLSFTSSRDGRQFVEAWNGLCRSPPPEG</sequence>
<feature type="compositionally biased region" description="Pro residues" evidence="1">
    <location>
        <begin position="216"/>
        <end position="226"/>
    </location>
</feature>
<evidence type="ECO:0000256" key="1">
    <source>
        <dbReference type="SAM" id="MobiDB-lite"/>
    </source>
</evidence>
<name>A0AAE0WJS3_9PEZI</name>
<feature type="region of interest" description="Disordered" evidence="1">
    <location>
        <begin position="164"/>
        <end position="192"/>
    </location>
</feature>
<accession>A0AAE0WJS3</accession>
<dbReference type="Pfam" id="PF23076">
    <property type="entry name" value="PH_FT_C"/>
    <property type="match status" value="1"/>
</dbReference>
<evidence type="ECO:0000313" key="4">
    <source>
        <dbReference type="EMBL" id="KAK3673000.1"/>
    </source>
</evidence>
<feature type="region of interest" description="Disordered" evidence="1">
    <location>
        <begin position="211"/>
        <end position="234"/>
    </location>
</feature>
<protein>
    <submittedName>
        <fullName evidence="4">Uncharacterized protein</fullName>
    </submittedName>
</protein>
<proteinExistence type="predicted"/>
<evidence type="ECO:0000259" key="2">
    <source>
        <dbReference type="Pfam" id="PF23074"/>
    </source>
</evidence>
<feature type="domain" description="PH" evidence="2">
    <location>
        <begin position="293"/>
        <end position="403"/>
    </location>
</feature>
<dbReference type="InterPro" id="IPR057082">
    <property type="entry name" value="PH_C"/>
</dbReference>
<gene>
    <name evidence="4" type="ORF">LTR78_007111</name>
</gene>
<comment type="caution">
    <text evidence="4">The sequence shown here is derived from an EMBL/GenBank/DDBJ whole genome shotgun (WGS) entry which is preliminary data.</text>
</comment>
<evidence type="ECO:0000259" key="3">
    <source>
        <dbReference type="Pfam" id="PF23076"/>
    </source>
</evidence>
<organism evidence="4 5">
    <name type="scientific">Recurvomyces mirabilis</name>
    <dbReference type="NCBI Taxonomy" id="574656"/>
    <lineage>
        <taxon>Eukaryota</taxon>
        <taxon>Fungi</taxon>
        <taxon>Dikarya</taxon>
        <taxon>Ascomycota</taxon>
        <taxon>Pezizomycotina</taxon>
        <taxon>Dothideomycetes</taxon>
        <taxon>Dothideomycetidae</taxon>
        <taxon>Mycosphaerellales</taxon>
        <taxon>Teratosphaeriaceae</taxon>
        <taxon>Recurvomyces</taxon>
    </lineage>
</organism>
<feature type="compositionally biased region" description="Pro residues" evidence="1">
    <location>
        <begin position="177"/>
        <end position="191"/>
    </location>
</feature>
<dbReference type="AlphaFoldDB" id="A0AAE0WJS3"/>
<dbReference type="Pfam" id="PF23074">
    <property type="entry name" value="PH_FT_N"/>
    <property type="match status" value="1"/>
</dbReference>
<reference evidence="4" key="1">
    <citation type="submission" date="2023-07" db="EMBL/GenBank/DDBJ databases">
        <title>Black Yeasts Isolated from many extreme environments.</title>
        <authorList>
            <person name="Coleine C."/>
            <person name="Stajich J.E."/>
            <person name="Selbmann L."/>
        </authorList>
    </citation>
    <scope>NUCLEOTIDE SEQUENCE</scope>
    <source>
        <strain evidence="4">CCFEE 5485</strain>
    </source>
</reference>
<evidence type="ECO:0000313" key="5">
    <source>
        <dbReference type="Proteomes" id="UP001274830"/>
    </source>
</evidence>
<dbReference type="EMBL" id="JAUTXT010000028">
    <property type="protein sequence ID" value="KAK3673000.1"/>
    <property type="molecule type" value="Genomic_DNA"/>
</dbReference>
<feature type="domain" description="PH" evidence="3">
    <location>
        <begin position="422"/>
        <end position="535"/>
    </location>
</feature>
<keyword evidence="5" id="KW-1185">Reference proteome</keyword>
<dbReference type="Proteomes" id="UP001274830">
    <property type="component" value="Unassembled WGS sequence"/>
</dbReference>
<dbReference type="InterPro" id="IPR057081">
    <property type="entry name" value="PH_N"/>
</dbReference>